<dbReference type="PANTHER" id="PTHR15435:SF2">
    <property type="entry name" value="KICSTOR COMPLEX PROTEIN KAPTIN"/>
    <property type="match status" value="1"/>
</dbReference>
<dbReference type="GO" id="GO:0030027">
    <property type="term" value="C:lamellipodium"/>
    <property type="evidence" value="ECO:0007669"/>
    <property type="project" value="TreeGrafter"/>
</dbReference>
<accession>A0A8J8NYV4</accession>
<dbReference type="Proteomes" id="UP000785679">
    <property type="component" value="Unassembled WGS sequence"/>
</dbReference>
<dbReference type="AlphaFoldDB" id="A0A8J8NYV4"/>
<dbReference type="GO" id="GO:0034198">
    <property type="term" value="P:cellular response to amino acid starvation"/>
    <property type="evidence" value="ECO:0007669"/>
    <property type="project" value="TreeGrafter"/>
</dbReference>
<dbReference type="InterPro" id="IPR029982">
    <property type="entry name" value="Kptn"/>
</dbReference>
<dbReference type="GO" id="GO:0015629">
    <property type="term" value="C:actin cytoskeleton"/>
    <property type="evidence" value="ECO:0007669"/>
    <property type="project" value="InterPro"/>
</dbReference>
<organism evidence="2 3">
    <name type="scientific">Halteria grandinella</name>
    <dbReference type="NCBI Taxonomy" id="5974"/>
    <lineage>
        <taxon>Eukaryota</taxon>
        <taxon>Sar</taxon>
        <taxon>Alveolata</taxon>
        <taxon>Ciliophora</taxon>
        <taxon>Intramacronucleata</taxon>
        <taxon>Spirotrichea</taxon>
        <taxon>Stichotrichia</taxon>
        <taxon>Sporadotrichida</taxon>
        <taxon>Halteriidae</taxon>
        <taxon>Halteria</taxon>
    </lineage>
</organism>
<evidence type="ECO:0000313" key="2">
    <source>
        <dbReference type="EMBL" id="TNV82845.1"/>
    </source>
</evidence>
<evidence type="ECO:0000313" key="3">
    <source>
        <dbReference type="Proteomes" id="UP000785679"/>
    </source>
</evidence>
<reference evidence="2" key="1">
    <citation type="submission" date="2019-06" db="EMBL/GenBank/DDBJ databases">
        <authorList>
            <person name="Zheng W."/>
        </authorList>
    </citation>
    <scope>NUCLEOTIDE SEQUENCE</scope>
    <source>
        <strain evidence="2">QDHG01</strain>
    </source>
</reference>
<dbReference type="OrthoDB" id="320818at2759"/>
<feature type="region of interest" description="Disordered" evidence="1">
    <location>
        <begin position="377"/>
        <end position="415"/>
    </location>
</feature>
<dbReference type="PANTHER" id="PTHR15435">
    <property type="entry name" value="KICSTOR COMPLEX PROTEIN KAPTIN"/>
    <property type="match status" value="1"/>
</dbReference>
<comment type="caution">
    <text evidence="2">The sequence shown here is derived from an EMBL/GenBank/DDBJ whole genome shotgun (WGS) entry which is preliminary data.</text>
</comment>
<feature type="region of interest" description="Disordered" evidence="1">
    <location>
        <begin position="445"/>
        <end position="476"/>
    </location>
</feature>
<sequence length="655" mass="75831">MTYLSSRPSLRKYTIKKITQCQRIRNFWKPKKQNRNGKQKLLSSKKQFASRIKSLWKKCPNQLMKSNSLLSSIKRQQRCSKELGKRQTIQREVKVIYDIIIVNKMFATFYKSFKSPANIYSIDKYKDNADKTCWLIVTMKELYTLKRGDEDGLEVDCKMIEDPYRASDSDNVSCKTFNLRSRPCTEGTCSIEGVNPLSYMWVIARQQSQIIEFNTEKQAPNIFHLNFFINGDLSKGYKMGLDYAPFKMAYFEFESYHYLVVSGNDAQLHIYKINLQDKASGEGCDISVEDASGKFFANGKCEFDSDVLHIHVDHIESNHYLIAIATEFGQIKVFEVKNHHKHHTTRSEFREFLSGNISSNICKIQLYLTQKPQEVFQEESPVQQQQSPMRKKKHKDMHMLEKSSEKRKGGDFFDEDSPDDIYGLKRVRSRSFNFQNLSSSLQGYKQADPLVGGTDQKLASEQVHKKQEDSKPKRRMSQDMMQNQMQDALFNPESNFGMNLLVTTNYGYSLVYHDIMRKQFEQLTLLPLLKNKQDLAAACEVLDFDLEADRQNFNIILGLYSQYLVRYREKRPVKSSLGTSPDVYTEFPDSPGGTPIQHPGYYISDTMLLDYPIMAISKGDIFNIGISYMVVVTSRSVWVIGPKSIEKVLSYFDDQ</sequence>
<dbReference type="GO" id="GO:0051015">
    <property type="term" value="F:actin filament binding"/>
    <property type="evidence" value="ECO:0007669"/>
    <property type="project" value="TreeGrafter"/>
</dbReference>
<name>A0A8J8NYV4_HALGN</name>
<feature type="compositionally biased region" description="Low complexity" evidence="1">
    <location>
        <begin position="377"/>
        <end position="388"/>
    </location>
</feature>
<evidence type="ECO:0000256" key="1">
    <source>
        <dbReference type="SAM" id="MobiDB-lite"/>
    </source>
</evidence>
<dbReference type="EMBL" id="RRYP01004457">
    <property type="protein sequence ID" value="TNV82845.1"/>
    <property type="molecule type" value="Genomic_DNA"/>
</dbReference>
<dbReference type="GO" id="GO:1904262">
    <property type="term" value="P:negative regulation of TORC1 signaling"/>
    <property type="evidence" value="ECO:0007669"/>
    <property type="project" value="TreeGrafter"/>
</dbReference>
<gene>
    <name evidence="2" type="ORF">FGO68_gene10802</name>
</gene>
<protein>
    <submittedName>
        <fullName evidence="2">Uncharacterized protein</fullName>
    </submittedName>
</protein>
<keyword evidence="3" id="KW-1185">Reference proteome</keyword>
<feature type="compositionally biased region" description="Basic and acidic residues" evidence="1">
    <location>
        <begin position="462"/>
        <end position="471"/>
    </location>
</feature>
<dbReference type="GO" id="GO:0007015">
    <property type="term" value="P:actin filament organization"/>
    <property type="evidence" value="ECO:0007669"/>
    <property type="project" value="InterPro"/>
</dbReference>
<proteinExistence type="predicted"/>
<feature type="compositionally biased region" description="Basic and acidic residues" evidence="1">
    <location>
        <begin position="397"/>
        <end position="411"/>
    </location>
</feature>